<accession>A0AAW6ABF6</accession>
<dbReference type="EMBL" id="JAQLSF010000002">
    <property type="protein sequence ID" value="MDB1566053.1"/>
    <property type="molecule type" value="Genomic_DNA"/>
</dbReference>
<dbReference type="RefSeq" id="WP_045600417.1">
    <property type="nucleotide sequence ID" value="NZ_CP104304.1"/>
</dbReference>
<organism evidence="2 3">
    <name type="scientific">Lacticaseibacillus paracasei</name>
    <name type="common">Lactobacillus paracasei</name>
    <dbReference type="NCBI Taxonomy" id="1597"/>
    <lineage>
        <taxon>Bacteria</taxon>
        <taxon>Bacillati</taxon>
        <taxon>Bacillota</taxon>
        <taxon>Bacilli</taxon>
        <taxon>Lactobacillales</taxon>
        <taxon>Lactobacillaceae</taxon>
        <taxon>Lacticaseibacillus</taxon>
    </lineage>
</organism>
<keyword evidence="1" id="KW-1133">Transmembrane helix</keyword>
<sequence>MEKLVNNKAFWTALSFLTFAIFVIAISTKIYWLNVFVIPLGLLIRNYGSTALFKKGEEKRKAIKNELVTAGVIRKPRKTAK</sequence>
<feature type="transmembrane region" description="Helical" evidence="1">
    <location>
        <begin position="9"/>
        <end position="26"/>
    </location>
</feature>
<keyword evidence="1" id="KW-0812">Transmembrane</keyword>
<evidence type="ECO:0000313" key="2">
    <source>
        <dbReference type="EMBL" id="MDB1566053.1"/>
    </source>
</evidence>
<gene>
    <name evidence="2" type="ORF">PGA78_15090</name>
</gene>
<dbReference type="Proteomes" id="UP001212327">
    <property type="component" value="Unassembled WGS sequence"/>
</dbReference>
<protein>
    <submittedName>
        <fullName evidence="2">Uncharacterized protein</fullName>
    </submittedName>
</protein>
<dbReference type="AlphaFoldDB" id="A0AAW6ABF6"/>
<evidence type="ECO:0000256" key="1">
    <source>
        <dbReference type="SAM" id="Phobius"/>
    </source>
</evidence>
<evidence type="ECO:0000313" key="3">
    <source>
        <dbReference type="Proteomes" id="UP001212327"/>
    </source>
</evidence>
<name>A0AAW6ABF6_LACPA</name>
<reference evidence="2 3" key="1">
    <citation type="submission" date="2023-01" db="EMBL/GenBank/DDBJ databases">
        <title>Complete genome sequence of Lacticaseibacillus paracasei SRCM217440 isolated from Makgeolli.</title>
        <authorList>
            <person name="Yang H.-G."/>
            <person name="Jeong S.-J."/>
            <person name="Ha G.-S."/>
            <person name="Yang H.-J."/>
            <person name="Jeong D.-Y."/>
        </authorList>
    </citation>
    <scope>NUCLEOTIDE SEQUENCE [LARGE SCALE GENOMIC DNA]</scope>
    <source>
        <strain evidence="2 3">SRCM217440</strain>
    </source>
</reference>
<comment type="caution">
    <text evidence="2">The sequence shown here is derived from an EMBL/GenBank/DDBJ whole genome shotgun (WGS) entry which is preliminary data.</text>
</comment>
<proteinExistence type="predicted"/>
<keyword evidence="1" id="KW-0472">Membrane</keyword>